<dbReference type="GO" id="GO:0004828">
    <property type="term" value="F:serine-tRNA ligase activity"/>
    <property type="evidence" value="ECO:0007669"/>
    <property type="project" value="UniProtKB-EC"/>
</dbReference>
<keyword evidence="6" id="KW-0436">Ligase</keyword>
<evidence type="ECO:0000256" key="4">
    <source>
        <dbReference type="ARBA" id="ARBA00038114"/>
    </source>
</evidence>
<keyword evidence="1" id="KW-0243">Dynein</keyword>
<evidence type="ECO:0000256" key="5">
    <source>
        <dbReference type="SAM" id="Coils"/>
    </source>
</evidence>
<dbReference type="eggNOG" id="KOG4001">
    <property type="taxonomic scope" value="Eukaryota"/>
</dbReference>
<organism evidence="6 7">
    <name type="scientific">Ichthyophthirius multifiliis</name>
    <name type="common">White spot disease agent</name>
    <name type="synonym">Ich</name>
    <dbReference type="NCBI Taxonomy" id="5932"/>
    <lineage>
        <taxon>Eukaryota</taxon>
        <taxon>Sar</taxon>
        <taxon>Alveolata</taxon>
        <taxon>Ciliophora</taxon>
        <taxon>Intramacronucleata</taxon>
        <taxon>Oligohymenophorea</taxon>
        <taxon>Hymenostomatida</taxon>
        <taxon>Ophryoglenina</taxon>
        <taxon>Ichthyophthirius</taxon>
    </lineage>
</organism>
<evidence type="ECO:0000256" key="3">
    <source>
        <dbReference type="ARBA" id="ARBA00023175"/>
    </source>
</evidence>
<sequence>MQPPSNITTPNSLVKYANAVLVSTSGKRNQLDKQKGKAASSITNAQTEDILNSILPPREYTMDKQQLWIQSVSATPATRVDVLELQSSLDKKLQQRQARETGICPIREELYAQCFDELIRQITINCAERGLLLVRVRDEIKHTIQAYQTLYESSIAYGMRKALQAEQRKQEMETKKKQLEIACNELQKEVEQYERKIDEIEINDQEQRENEQKQHQEQVELIKKTNQRFKEELEKILSGPQPQNSDKAKK</sequence>
<gene>
    <name evidence="6" type="ORF">IMG5_174370</name>
</gene>
<dbReference type="EC" id="6.1.1.11" evidence="6"/>
<dbReference type="AlphaFoldDB" id="G0R219"/>
<dbReference type="OMA" id="RQMAVNC"/>
<keyword evidence="2 5" id="KW-0175">Coiled coil</keyword>
<evidence type="ECO:0000256" key="2">
    <source>
        <dbReference type="ARBA" id="ARBA00023054"/>
    </source>
</evidence>
<evidence type="ECO:0000313" key="7">
    <source>
        <dbReference type="Proteomes" id="UP000008983"/>
    </source>
</evidence>
<dbReference type="GO" id="GO:0030286">
    <property type="term" value="C:dynein complex"/>
    <property type="evidence" value="ECO:0007669"/>
    <property type="project" value="UniProtKB-KW"/>
</dbReference>
<evidence type="ECO:0000313" key="6">
    <source>
        <dbReference type="EMBL" id="EGR28483.1"/>
    </source>
</evidence>
<dbReference type="GeneID" id="14904563"/>
<evidence type="ECO:0000256" key="1">
    <source>
        <dbReference type="ARBA" id="ARBA00023017"/>
    </source>
</evidence>
<dbReference type="STRING" id="857967.G0R219"/>
<dbReference type="InterPro" id="IPR019347">
    <property type="entry name" value="Axonemal_dynein_light_chain"/>
</dbReference>
<keyword evidence="3" id="KW-0505">Motor protein</keyword>
<protein>
    <submittedName>
        <fullName evidence="6">Light intermediate chain 1, putative</fullName>
        <ecNumber evidence="6">6.1.1.11</ecNumber>
    </submittedName>
</protein>
<dbReference type="RefSeq" id="XP_004029719.1">
    <property type="nucleotide sequence ID" value="XM_004029671.1"/>
</dbReference>
<keyword evidence="7" id="KW-1185">Reference proteome</keyword>
<accession>G0R219</accession>
<proteinExistence type="inferred from homology"/>
<dbReference type="Proteomes" id="UP000008983">
    <property type="component" value="Unassembled WGS sequence"/>
</dbReference>
<dbReference type="PANTHER" id="PTHR13183">
    <property type="entry name" value="AXONEMAL INNER ARM DYNEIN LIGHT CHAIN 28"/>
    <property type="match status" value="1"/>
</dbReference>
<dbReference type="EMBL" id="GL984238">
    <property type="protein sequence ID" value="EGR28483.1"/>
    <property type="molecule type" value="Genomic_DNA"/>
</dbReference>
<dbReference type="Pfam" id="PF10211">
    <property type="entry name" value="Ax_dynein_light"/>
    <property type="match status" value="1"/>
</dbReference>
<dbReference type="InParanoid" id="G0R219"/>
<comment type="similarity">
    <text evidence="4">Belongs to the inner dynein arm light chain family.</text>
</comment>
<feature type="coiled-coil region" evidence="5">
    <location>
        <begin position="162"/>
        <end position="232"/>
    </location>
</feature>
<dbReference type="GO" id="GO:0005930">
    <property type="term" value="C:axoneme"/>
    <property type="evidence" value="ECO:0007669"/>
    <property type="project" value="TreeGrafter"/>
</dbReference>
<reference evidence="6 7" key="1">
    <citation type="submission" date="2011-07" db="EMBL/GenBank/DDBJ databases">
        <authorList>
            <person name="Coyne R."/>
            <person name="Brami D."/>
            <person name="Johnson J."/>
            <person name="Hostetler J."/>
            <person name="Hannick L."/>
            <person name="Clark T."/>
            <person name="Cassidy-Hanley D."/>
            <person name="Inman J."/>
        </authorList>
    </citation>
    <scope>NUCLEOTIDE SEQUENCE [LARGE SCALE GENOMIC DNA]</scope>
    <source>
        <strain evidence="6 7">G5</strain>
    </source>
</reference>
<dbReference type="GO" id="GO:0045504">
    <property type="term" value="F:dynein heavy chain binding"/>
    <property type="evidence" value="ECO:0007669"/>
    <property type="project" value="TreeGrafter"/>
</dbReference>
<dbReference type="PANTHER" id="PTHR13183:SF0">
    <property type="entry name" value="AXONEMAL DYNEIN LIGHT INTERMEDIATE POLYPEPTIDE 1"/>
    <property type="match status" value="1"/>
</dbReference>
<dbReference type="OrthoDB" id="273640at2759"/>
<name>G0R219_ICHMU</name>